<evidence type="ECO:0000313" key="3">
    <source>
        <dbReference type="EMBL" id="PON31475.1"/>
    </source>
</evidence>
<evidence type="ECO:0008006" key="5">
    <source>
        <dbReference type="Google" id="ProtNLM"/>
    </source>
</evidence>
<feature type="transmembrane region" description="Helical" evidence="1">
    <location>
        <begin position="40"/>
        <end position="61"/>
    </location>
</feature>
<keyword evidence="1" id="KW-1133">Transmembrane helix</keyword>
<keyword evidence="2" id="KW-0732">Signal</keyword>
<evidence type="ECO:0000313" key="4">
    <source>
        <dbReference type="Proteomes" id="UP000237105"/>
    </source>
</evidence>
<dbReference type="Proteomes" id="UP000237105">
    <property type="component" value="Unassembled WGS sequence"/>
</dbReference>
<name>A0A2P5A4K5_PARAD</name>
<proteinExistence type="predicted"/>
<keyword evidence="4" id="KW-1185">Reference proteome</keyword>
<organism evidence="3 4">
    <name type="scientific">Parasponia andersonii</name>
    <name type="common">Sponia andersonii</name>
    <dbReference type="NCBI Taxonomy" id="3476"/>
    <lineage>
        <taxon>Eukaryota</taxon>
        <taxon>Viridiplantae</taxon>
        <taxon>Streptophyta</taxon>
        <taxon>Embryophyta</taxon>
        <taxon>Tracheophyta</taxon>
        <taxon>Spermatophyta</taxon>
        <taxon>Magnoliopsida</taxon>
        <taxon>eudicotyledons</taxon>
        <taxon>Gunneridae</taxon>
        <taxon>Pentapetalae</taxon>
        <taxon>rosids</taxon>
        <taxon>fabids</taxon>
        <taxon>Rosales</taxon>
        <taxon>Cannabaceae</taxon>
        <taxon>Parasponia</taxon>
    </lineage>
</organism>
<dbReference type="AlphaFoldDB" id="A0A2P5A4K5"/>
<dbReference type="EMBL" id="JXTB01001032">
    <property type="protein sequence ID" value="PON31475.1"/>
    <property type="molecule type" value="Genomic_DNA"/>
</dbReference>
<feature type="chain" id="PRO_5015196814" description="Arabinogalactan peptide" evidence="2">
    <location>
        <begin position="25"/>
        <end position="62"/>
    </location>
</feature>
<keyword evidence="1" id="KW-0472">Membrane</keyword>
<feature type="signal peptide" evidence="2">
    <location>
        <begin position="1"/>
        <end position="24"/>
    </location>
</feature>
<keyword evidence="1" id="KW-0812">Transmembrane</keyword>
<protein>
    <recommendedName>
        <fullName evidence="5">Arabinogalactan peptide</fullName>
    </recommendedName>
</protein>
<comment type="caution">
    <text evidence="3">The sequence shown here is derived from an EMBL/GenBank/DDBJ whole genome shotgun (WGS) entry which is preliminary data.</text>
</comment>
<reference evidence="4" key="1">
    <citation type="submission" date="2016-06" db="EMBL/GenBank/DDBJ databases">
        <title>Parallel loss of symbiosis genes in relatives of nitrogen-fixing non-legume Parasponia.</title>
        <authorList>
            <person name="Van Velzen R."/>
            <person name="Holmer R."/>
            <person name="Bu F."/>
            <person name="Rutten L."/>
            <person name="Van Zeijl A."/>
            <person name="Liu W."/>
            <person name="Santuari L."/>
            <person name="Cao Q."/>
            <person name="Sharma T."/>
            <person name="Shen D."/>
            <person name="Roswanjaya Y."/>
            <person name="Wardhani T."/>
            <person name="Kalhor M.S."/>
            <person name="Jansen J."/>
            <person name="Van den Hoogen J."/>
            <person name="Gungor B."/>
            <person name="Hartog M."/>
            <person name="Hontelez J."/>
            <person name="Verver J."/>
            <person name="Yang W.-C."/>
            <person name="Schijlen E."/>
            <person name="Repin R."/>
            <person name="Schilthuizen M."/>
            <person name="Schranz E."/>
            <person name="Heidstra R."/>
            <person name="Miyata K."/>
            <person name="Fedorova E."/>
            <person name="Kohlen W."/>
            <person name="Bisseling T."/>
            <person name="Smit S."/>
            <person name="Geurts R."/>
        </authorList>
    </citation>
    <scope>NUCLEOTIDE SEQUENCE [LARGE SCALE GENOMIC DNA]</scope>
    <source>
        <strain evidence="4">cv. WU1-14</strain>
    </source>
</reference>
<accession>A0A2P5A4K5</accession>
<sequence length="62" mass="6443">MESYRLVIAFTIMVLLAMASSGAAVVVEDVGAIPPTPMQSAAEALAVPATLTAMVSLLAWFF</sequence>
<evidence type="ECO:0000256" key="2">
    <source>
        <dbReference type="SAM" id="SignalP"/>
    </source>
</evidence>
<evidence type="ECO:0000256" key="1">
    <source>
        <dbReference type="SAM" id="Phobius"/>
    </source>
</evidence>
<gene>
    <name evidence="3" type="ORF">PanWU01x14_369580</name>
</gene>
<dbReference type="OrthoDB" id="10379706at2759"/>